<keyword evidence="4" id="KW-0507">mRNA processing</keyword>
<dbReference type="InterPro" id="IPR007946">
    <property type="entry name" value="AAR2"/>
</dbReference>
<evidence type="ECO:0000256" key="3">
    <source>
        <dbReference type="ARBA" id="ARBA00016372"/>
    </source>
</evidence>
<protein>
    <recommendedName>
        <fullName evidence="3">Protein AAR2 homolog</fullName>
    </recommendedName>
    <alternativeName>
        <fullName evidence="7">AAR2 splicing factor homolog</fullName>
    </alternativeName>
</protein>
<dbReference type="InterPro" id="IPR033647">
    <property type="entry name" value="Aar2_N"/>
</dbReference>
<evidence type="ECO:0000256" key="6">
    <source>
        <dbReference type="ARBA" id="ARBA00023187"/>
    </source>
</evidence>
<evidence type="ECO:0000313" key="11">
    <source>
        <dbReference type="EMBL" id="KAK2885986.1"/>
    </source>
</evidence>
<dbReference type="Gene3D" id="2.60.34.20">
    <property type="match status" value="1"/>
</dbReference>
<evidence type="ECO:0000256" key="2">
    <source>
        <dbReference type="ARBA" id="ARBA00006281"/>
    </source>
</evidence>
<feature type="domain" description="AAR2 C-terminal" evidence="9">
    <location>
        <begin position="208"/>
        <end position="364"/>
    </location>
</feature>
<dbReference type="GO" id="GO:0005681">
    <property type="term" value="C:spliceosomal complex"/>
    <property type="evidence" value="ECO:0007669"/>
    <property type="project" value="UniProtKB-KW"/>
</dbReference>
<reference evidence="11" key="1">
    <citation type="submission" date="2023-08" db="EMBL/GenBank/DDBJ databases">
        <title>Chromosome-level Genome Assembly of mud carp (Cirrhinus molitorella).</title>
        <authorList>
            <person name="Liu H."/>
        </authorList>
    </citation>
    <scope>NUCLEOTIDE SEQUENCE</scope>
    <source>
        <strain evidence="11">Prfri</strain>
        <tissue evidence="11">Muscle</tissue>
    </source>
</reference>
<sequence length="384" mass="43641">MAGTDMDPEVARGLFEEGATLVLLGVPEGTELGLDYKTWTLGPRFRGLKMIPPGLHFLHYCSANSNGAYSEIGPKMGLFLSLKPREVLVAHWNKREEDLEFSQDPEEAEHIRANLRELDGYLGPYPYDTLRKWVSLTDRLSQEVAIALQPLSGRVCAFSDVVPELNLTHTKDREEQNLPRNDQECQSMKEGLDKLPRMKQREGTELRFSNIPKQAYPPGATPAQITQYSMDRSYALNSVLESHYKEQPLNVLGELQFAFVCFLVGNVYEAFEHWKSLLALLCRSEEAMKERKDLYLGLIAVLYHQLGEIPPDFFVDIVSQNNYLTSTLQDFFQFASSPGVDGTLRKRAEKFKVHLTKKFRWDFDADLDECAPVVVELPEGVTVD</sequence>
<dbReference type="InterPro" id="IPR038516">
    <property type="entry name" value="AAR2_N_sf"/>
</dbReference>
<organism evidence="11 12">
    <name type="scientific">Cirrhinus molitorella</name>
    <name type="common">mud carp</name>
    <dbReference type="NCBI Taxonomy" id="172907"/>
    <lineage>
        <taxon>Eukaryota</taxon>
        <taxon>Metazoa</taxon>
        <taxon>Chordata</taxon>
        <taxon>Craniata</taxon>
        <taxon>Vertebrata</taxon>
        <taxon>Euteleostomi</taxon>
        <taxon>Actinopterygii</taxon>
        <taxon>Neopterygii</taxon>
        <taxon>Teleostei</taxon>
        <taxon>Ostariophysi</taxon>
        <taxon>Cypriniformes</taxon>
        <taxon>Cyprinidae</taxon>
        <taxon>Labeoninae</taxon>
        <taxon>Labeonini</taxon>
        <taxon>Cirrhinus</taxon>
    </lineage>
</organism>
<dbReference type="Proteomes" id="UP001187343">
    <property type="component" value="Unassembled WGS sequence"/>
</dbReference>
<evidence type="ECO:0000313" key="12">
    <source>
        <dbReference type="Proteomes" id="UP001187343"/>
    </source>
</evidence>
<accession>A0AA88PKQ9</accession>
<dbReference type="FunFam" id="2.60.34.20:FF:000001">
    <property type="entry name" value="protein AAR2 homolog"/>
    <property type="match status" value="1"/>
</dbReference>
<evidence type="ECO:0000256" key="5">
    <source>
        <dbReference type="ARBA" id="ARBA00022728"/>
    </source>
</evidence>
<dbReference type="InterPro" id="IPR038514">
    <property type="entry name" value="AAR2_C_sf"/>
</dbReference>
<dbReference type="CDD" id="cd13777">
    <property type="entry name" value="Aar2_N"/>
    <property type="match status" value="1"/>
</dbReference>
<dbReference type="PANTHER" id="PTHR12689">
    <property type="entry name" value="A1 CISTRON SPLICING FACTOR AAR2-RELATED"/>
    <property type="match status" value="1"/>
</dbReference>
<keyword evidence="5" id="KW-0747">Spliceosome</keyword>
<comment type="function">
    <text evidence="1">Component of the U5 snRNP complex that is required for spliceosome assembly and for pre-mRNA splicing.</text>
</comment>
<gene>
    <name evidence="11" type="ORF">Q8A67_016823</name>
</gene>
<dbReference type="Gene3D" id="1.25.40.550">
    <property type="entry name" value="Aar2, C-terminal domain-like"/>
    <property type="match status" value="1"/>
</dbReference>
<dbReference type="EMBL" id="JAUYZG010000016">
    <property type="protein sequence ID" value="KAK2885986.1"/>
    <property type="molecule type" value="Genomic_DNA"/>
</dbReference>
<evidence type="ECO:0000259" key="9">
    <source>
        <dbReference type="Pfam" id="PF05282"/>
    </source>
</evidence>
<keyword evidence="12" id="KW-1185">Reference proteome</keyword>
<evidence type="ECO:0000259" key="10">
    <source>
        <dbReference type="Pfam" id="PF20981"/>
    </source>
</evidence>
<evidence type="ECO:0000256" key="8">
    <source>
        <dbReference type="ARBA" id="ARBA00047009"/>
    </source>
</evidence>
<dbReference type="Pfam" id="PF20981">
    <property type="entry name" value="AAR2_1st"/>
    <property type="match status" value="1"/>
</dbReference>
<comment type="caution">
    <text evidence="11">The sequence shown here is derived from an EMBL/GenBank/DDBJ whole genome shotgun (WGS) entry which is preliminary data.</text>
</comment>
<feature type="domain" description="AAR2 N-terminal" evidence="10">
    <location>
        <begin position="17"/>
        <end position="149"/>
    </location>
</feature>
<dbReference type="CDD" id="cd13778">
    <property type="entry name" value="Aar2_C"/>
    <property type="match status" value="1"/>
</dbReference>
<keyword evidence="6" id="KW-0508">mRNA splicing</keyword>
<comment type="similarity">
    <text evidence="2">Belongs to the AAR2 family.</text>
</comment>
<dbReference type="FunFam" id="1.25.40.550:FF:000001">
    <property type="entry name" value="AAR2 splicing factor homolog"/>
    <property type="match status" value="1"/>
</dbReference>
<dbReference type="GO" id="GO:0000244">
    <property type="term" value="P:spliceosomal tri-snRNP complex assembly"/>
    <property type="evidence" value="ECO:0007669"/>
    <property type="project" value="TreeGrafter"/>
</dbReference>
<dbReference type="InterPro" id="IPR033648">
    <property type="entry name" value="AAR2_C"/>
</dbReference>
<dbReference type="Pfam" id="PF05282">
    <property type="entry name" value="AAR2"/>
    <property type="match status" value="1"/>
</dbReference>
<comment type="subunit">
    <text evidence="8">Interacts with PRPF8 (via RNase H homology domain). Component of a U5 snRNP complex that contains PRPF8.</text>
</comment>
<name>A0AA88PKQ9_9TELE</name>
<dbReference type="PANTHER" id="PTHR12689:SF4">
    <property type="entry name" value="PROTEIN AAR2 HOMOLOG"/>
    <property type="match status" value="1"/>
</dbReference>
<evidence type="ECO:0000256" key="1">
    <source>
        <dbReference type="ARBA" id="ARBA00003708"/>
    </source>
</evidence>
<evidence type="ECO:0000256" key="7">
    <source>
        <dbReference type="ARBA" id="ARBA00030625"/>
    </source>
</evidence>
<proteinExistence type="inferred from homology"/>
<dbReference type="AlphaFoldDB" id="A0AA88PKQ9"/>
<evidence type="ECO:0000256" key="4">
    <source>
        <dbReference type="ARBA" id="ARBA00022664"/>
    </source>
</evidence>